<keyword evidence="3" id="KW-1185">Reference proteome</keyword>
<protein>
    <submittedName>
        <fullName evidence="2">Uncharacterized protein</fullName>
    </submittedName>
</protein>
<dbReference type="Proteomes" id="UP001066276">
    <property type="component" value="Chromosome 8"/>
</dbReference>
<proteinExistence type="predicted"/>
<feature type="region of interest" description="Disordered" evidence="1">
    <location>
        <begin position="67"/>
        <end position="94"/>
    </location>
</feature>
<comment type="caution">
    <text evidence="2">The sequence shown here is derived from an EMBL/GenBank/DDBJ whole genome shotgun (WGS) entry which is preliminary data.</text>
</comment>
<evidence type="ECO:0000313" key="3">
    <source>
        <dbReference type="Proteomes" id="UP001066276"/>
    </source>
</evidence>
<evidence type="ECO:0000256" key="1">
    <source>
        <dbReference type="SAM" id="MobiDB-lite"/>
    </source>
</evidence>
<gene>
    <name evidence="2" type="ORF">NDU88_000453</name>
</gene>
<reference evidence="2" key="1">
    <citation type="journal article" date="2022" name="bioRxiv">
        <title>Sequencing and chromosome-scale assembly of the giantPleurodeles waltlgenome.</title>
        <authorList>
            <person name="Brown T."/>
            <person name="Elewa A."/>
            <person name="Iarovenko S."/>
            <person name="Subramanian E."/>
            <person name="Araus A.J."/>
            <person name="Petzold A."/>
            <person name="Susuki M."/>
            <person name="Suzuki K.-i.T."/>
            <person name="Hayashi T."/>
            <person name="Toyoda A."/>
            <person name="Oliveira C."/>
            <person name="Osipova E."/>
            <person name="Leigh N.D."/>
            <person name="Simon A."/>
            <person name="Yun M.H."/>
        </authorList>
    </citation>
    <scope>NUCLEOTIDE SEQUENCE</scope>
    <source>
        <strain evidence="2">20211129_DDA</strain>
        <tissue evidence="2">Liver</tissue>
    </source>
</reference>
<accession>A0AAV7N802</accession>
<dbReference type="AlphaFoldDB" id="A0AAV7N802"/>
<sequence>MRSYNVTFPRVRTGPVSILPSPGSCPSLGFITSHFRACALAPSPSLHLQAHVRPWVVSPAAHEAPFPVITRKNAQEKRATGNHKNERNSEYKQWSKEYRSHKELQFNF</sequence>
<name>A0AAV7N802_PLEWA</name>
<evidence type="ECO:0000313" key="2">
    <source>
        <dbReference type="EMBL" id="KAJ1112185.1"/>
    </source>
</evidence>
<dbReference type="EMBL" id="JANPWB010000012">
    <property type="protein sequence ID" value="KAJ1112185.1"/>
    <property type="molecule type" value="Genomic_DNA"/>
</dbReference>
<organism evidence="2 3">
    <name type="scientific">Pleurodeles waltl</name>
    <name type="common">Iberian ribbed newt</name>
    <dbReference type="NCBI Taxonomy" id="8319"/>
    <lineage>
        <taxon>Eukaryota</taxon>
        <taxon>Metazoa</taxon>
        <taxon>Chordata</taxon>
        <taxon>Craniata</taxon>
        <taxon>Vertebrata</taxon>
        <taxon>Euteleostomi</taxon>
        <taxon>Amphibia</taxon>
        <taxon>Batrachia</taxon>
        <taxon>Caudata</taxon>
        <taxon>Salamandroidea</taxon>
        <taxon>Salamandridae</taxon>
        <taxon>Pleurodelinae</taxon>
        <taxon>Pleurodeles</taxon>
    </lineage>
</organism>
<feature type="compositionally biased region" description="Basic and acidic residues" evidence="1">
    <location>
        <begin position="73"/>
        <end position="94"/>
    </location>
</feature>